<accession>A0AA43QU38</accession>
<name>A0AA43QU38_9LECA</name>
<protein>
    <submittedName>
        <fullName evidence="2">Uncharacterized protein</fullName>
    </submittedName>
</protein>
<dbReference type="Proteomes" id="UP001161017">
    <property type="component" value="Unassembled WGS sequence"/>
</dbReference>
<evidence type="ECO:0000313" key="3">
    <source>
        <dbReference type="Proteomes" id="UP001161017"/>
    </source>
</evidence>
<comment type="caution">
    <text evidence="2">The sequence shown here is derived from an EMBL/GenBank/DDBJ whole genome shotgun (WGS) entry which is preliminary data.</text>
</comment>
<proteinExistence type="predicted"/>
<evidence type="ECO:0000313" key="2">
    <source>
        <dbReference type="EMBL" id="MDI1492277.1"/>
    </source>
</evidence>
<evidence type="ECO:0000256" key="1">
    <source>
        <dbReference type="SAM" id="SignalP"/>
    </source>
</evidence>
<dbReference type="AlphaFoldDB" id="A0AA43QU38"/>
<reference evidence="2" key="1">
    <citation type="journal article" date="2023" name="Genome Biol. Evol.">
        <title>First Whole Genome Sequence and Flow Cytometry Genome Size Data for the Lichen-Forming Fungus Ramalina farinacea (Ascomycota).</title>
        <authorList>
            <person name="Llewellyn T."/>
            <person name="Mian S."/>
            <person name="Hill R."/>
            <person name="Leitch I.J."/>
            <person name="Gaya E."/>
        </authorList>
    </citation>
    <scope>NUCLEOTIDE SEQUENCE</scope>
    <source>
        <strain evidence="2">LIQ254RAFAR</strain>
    </source>
</reference>
<feature type="chain" id="PRO_5041331803" evidence="1">
    <location>
        <begin position="24"/>
        <end position="310"/>
    </location>
</feature>
<feature type="signal peptide" evidence="1">
    <location>
        <begin position="1"/>
        <end position="23"/>
    </location>
</feature>
<organism evidence="2 3">
    <name type="scientific">Ramalina farinacea</name>
    <dbReference type="NCBI Taxonomy" id="258253"/>
    <lineage>
        <taxon>Eukaryota</taxon>
        <taxon>Fungi</taxon>
        <taxon>Dikarya</taxon>
        <taxon>Ascomycota</taxon>
        <taxon>Pezizomycotina</taxon>
        <taxon>Lecanoromycetes</taxon>
        <taxon>OSLEUM clade</taxon>
        <taxon>Lecanoromycetidae</taxon>
        <taxon>Lecanorales</taxon>
        <taxon>Lecanorineae</taxon>
        <taxon>Ramalinaceae</taxon>
        <taxon>Ramalina</taxon>
    </lineage>
</organism>
<gene>
    <name evidence="2" type="ORF">OHK93_003489</name>
</gene>
<dbReference type="EMBL" id="JAPUFD010000018">
    <property type="protein sequence ID" value="MDI1492277.1"/>
    <property type="molecule type" value="Genomic_DNA"/>
</dbReference>
<keyword evidence="3" id="KW-1185">Reference proteome</keyword>
<sequence length="310" mass="34241">MYPLFYLLTGLSVLMMCGKLADALPSANGSLTRDRFHAANPPHANPPHAMNACDDDPYWKITEENLKESGALEWFADWDAKVNRDSAEYRNSSESYYDFIIQTYINPSQHASCNIYECREVRCEDFKTGKRMDRTLARQAYFIVVCVQNIFTVANALHRQADLMYGILSTRTQEIAKTFIWHPNPQDEKKCKILAGLAKAAISAAFTAIGAIPGIGPETQGGIKAAKSAKVASLAGDQATSVTNYVGGAAIEESICAQFPQPSPDLWSEIQGKLEHIISDAIDNLRGVLERDFNDIIMGALENGTEHRSE</sequence>
<keyword evidence="1" id="KW-0732">Signal</keyword>